<accession>A0A919CNC8</accession>
<reference evidence="5" key="2">
    <citation type="submission" date="2020-09" db="EMBL/GenBank/DDBJ databases">
        <authorList>
            <person name="Sun Q."/>
            <person name="Kim S."/>
        </authorList>
    </citation>
    <scope>NUCLEOTIDE SEQUENCE</scope>
    <source>
        <strain evidence="5">KCTC 42651</strain>
    </source>
</reference>
<keyword evidence="6" id="KW-1185">Reference proteome</keyword>
<feature type="chain" id="PRO_5037295459" evidence="3">
    <location>
        <begin position="24"/>
        <end position="405"/>
    </location>
</feature>
<keyword evidence="2 3" id="KW-0732">Signal</keyword>
<dbReference type="InterPro" id="IPR028081">
    <property type="entry name" value="Leu-bd"/>
</dbReference>
<name>A0A919CNC8_9PROT</name>
<dbReference type="PANTHER" id="PTHR47235:SF1">
    <property type="entry name" value="BLR6548 PROTEIN"/>
    <property type="match status" value="1"/>
</dbReference>
<comment type="similarity">
    <text evidence="1">Belongs to the leucine-binding protein family.</text>
</comment>
<comment type="caution">
    <text evidence="5">The sequence shown here is derived from an EMBL/GenBank/DDBJ whole genome shotgun (WGS) entry which is preliminary data.</text>
</comment>
<gene>
    <name evidence="5" type="ORF">GCM10017083_12020</name>
</gene>
<organism evidence="5 6">
    <name type="scientific">Thalassobaculum fulvum</name>
    <dbReference type="NCBI Taxonomy" id="1633335"/>
    <lineage>
        <taxon>Bacteria</taxon>
        <taxon>Pseudomonadati</taxon>
        <taxon>Pseudomonadota</taxon>
        <taxon>Alphaproteobacteria</taxon>
        <taxon>Rhodospirillales</taxon>
        <taxon>Thalassobaculaceae</taxon>
        <taxon>Thalassobaculum</taxon>
    </lineage>
</organism>
<evidence type="ECO:0000259" key="4">
    <source>
        <dbReference type="Pfam" id="PF13458"/>
    </source>
</evidence>
<evidence type="ECO:0000313" key="5">
    <source>
        <dbReference type="EMBL" id="GHD44523.1"/>
    </source>
</evidence>
<evidence type="ECO:0000313" key="6">
    <source>
        <dbReference type="Proteomes" id="UP000630353"/>
    </source>
</evidence>
<dbReference type="PANTHER" id="PTHR47235">
    <property type="entry name" value="BLR6548 PROTEIN"/>
    <property type="match status" value="1"/>
</dbReference>
<dbReference type="Gene3D" id="3.40.50.2300">
    <property type="match status" value="2"/>
</dbReference>
<dbReference type="CDD" id="cd06343">
    <property type="entry name" value="PBP1_ABC_ligand_binding-like"/>
    <property type="match status" value="1"/>
</dbReference>
<evidence type="ECO:0000256" key="1">
    <source>
        <dbReference type="ARBA" id="ARBA00010062"/>
    </source>
</evidence>
<dbReference type="AlphaFoldDB" id="A0A919CNC8"/>
<dbReference type="SUPFAM" id="SSF53822">
    <property type="entry name" value="Periplasmic binding protein-like I"/>
    <property type="match status" value="1"/>
</dbReference>
<proteinExistence type="inferred from homology"/>
<dbReference type="RefSeq" id="WP_189988017.1">
    <property type="nucleotide sequence ID" value="NZ_BMZS01000002.1"/>
</dbReference>
<dbReference type="Proteomes" id="UP000630353">
    <property type="component" value="Unassembled WGS sequence"/>
</dbReference>
<reference evidence="5" key="1">
    <citation type="journal article" date="2014" name="Int. J. Syst. Evol. Microbiol.">
        <title>Complete genome sequence of Corynebacterium casei LMG S-19264T (=DSM 44701T), isolated from a smear-ripened cheese.</title>
        <authorList>
            <consortium name="US DOE Joint Genome Institute (JGI-PGF)"/>
            <person name="Walter F."/>
            <person name="Albersmeier A."/>
            <person name="Kalinowski J."/>
            <person name="Ruckert C."/>
        </authorList>
    </citation>
    <scope>NUCLEOTIDE SEQUENCE</scope>
    <source>
        <strain evidence="5">KCTC 42651</strain>
    </source>
</reference>
<evidence type="ECO:0000256" key="3">
    <source>
        <dbReference type="SAM" id="SignalP"/>
    </source>
</evidence>
<dbReference type="Pfam" id="PF13458">
    <property type="entry name" value="Peripla_BP_6"/>
    <property type="match status" value="1"/>
</dbReference>
<evidence type="ECO:0000256" key="2">
    <source>
        <dbReference type="ARBA" id="ARBA00022729"/>
    </source>
</evidence>
<dbReference type="InterPro" id="IPR028082">
    <property type="entry name" value="Peripla_BP_I"/>
</dbReference>
<dbReference type="EMBL" id="BMZS01000002">
    <property type="protein sequence ID" value="GHD44523.1"/>
    <property type="molecule type" value="Genomic_DNA"/>
</dbReference>
<protein>
    <submittedName>
        <fullName evidence="5">Branched-chain amino acid ABC transporter substrate-binding protein</fullName>
    </submittedName>
</protein>
<feature type="signal peptide" evidence="3">
    <location>
        <begin position="1"/>
        <end position="23"/>
    </location>
</feature>
<feature type="domain" description="Leucine-binding protein" evidence="4">
    <location>
        <begin position="35"/>
        <end position="388"/>
    </location>
</feature>
<sequence length="405" mass="44279">MNRRIAIALLTAASLSLPAAAIAAGKYDDGASDTEIKIGNTNPYSGPASAYGQIGKTIAAYFNKVNEEGGINGRKINFVSLDDGYSPPKTKEQFRKLVESEKVLAIFQSLGTPTNSAVHAYMNREKVPQLFVATGATKWGDPKKYPWTMGWQPNYQAEGRIYAKYIKQNLPNAKIAILYQNDDYGKDYVQGMKDGLGDMASKMIVAEESYETTEPTIDSQIIKLKASGADVFFNVTTPKFAAQAIRKIAELGWKPTHFLNNVSNSVGSVMNPAGPENGVGIISTFYTKDPTDPQWKDDAAYKAWSAFMDKYYPDGDKKSSFTVYGYSVAQTMVKVLEQCGDDLTRANVMKQAASLKGLELGMLLPGIKVTTGPNDFFPIEQMQLAKFNGKSWELFGEIISGEAGS</sequence>